<protein>
    <submittedName>
        <fullName evidence="3">Gluconate 5-dehydrogenase</fullName>
    </submittedName>
</protein>
<dbReference type="InterPro" id="IPR036291">
    <property type="entry name" value="NAD(P)-bd_dom_sf"/>
</dbReference>
<dbReference type="Pfam" id="PF13561">
    <property type="entry name" value="adh_short_C2"/>
    <property type="match status" value="1"/>
</dbReference>
<evidence type="ECO:0000256" key="2">
    <source>
        <dbReference type="ARBA" id="ARBA00023002"/>
    </source>
</evidence>
<dbReference type="SUPFAM" id="SSF51735">
    <property type="entry name" value="NAD(P)-binding Rossmann-fold domains"/>
    <property type="match status" value="1"/>
</dbReference>
<evidence type="ECO:0000256" key="1">
    <source>
        <dbReference type="ARBA" id="ARBA00006484"/>
    </source>
</evidence>
<keyword evidence="4" id="KW-1185">Reference proteome</keyword>
<name>A0A1W6CTU7_9RHOB</name>
<dbReference type="OrthoDB" id="9796652at2"/>
<organism evidence="3 4">
    <name type="scientific">Paracoccus contaminans</name>
    <dbReference type="NCBI Taxonomy" id="1945662"/>
    <lineage>
        <taxon>Bacteria</taxon>
        <taxon>Pseudomonadati</taxon>
        <taxon>Pseudomonadota</taxon>
        <taxon>Alphaproteobacteria</taxon>
        <taxon>Rhodobacterales</taxon>
        <taxon>Paracoccaceae</taxon>
        <taxon>Paracoccus</taxon>
    </lineage>
</organism>
<dbReference type="STRING" id="1945662.B0A89_00165"/>
<evidence type="ECO:0000313" key="3">
    <source>
        <dbReference type="EMBL" id="ARJ68312.1"/>
    </source>
</evidence>
<dbReference type="PANTHER" id="PTHR43669:SF14">
    <property type="entry name" value="OXIDOREDUCTASE"/>
    <property type="match status" value="1"/>
</dbReference>
<dbReference type="InterPro" id="IPR020904">
    <property type="entry name" value="Sc_DH/Rdtase_CS"/>
</dbReference>
<dbReference type="EMBL" id="CP020612">
    <property type="protein sequence ID" value="ARJ68312.1"/>
    <property type="molecule type" value="Genomic_DNA"/>
</dbReference>
<dbReference type="GO" id="GO:0016491">
    <property type="term" value="F:oxidoreductase activity"/>
    <property type="evidence" value="ECO:0007669"/>
    <property type="project" value="UniProtKB-KW"/>
</dbReference>
<dbReference type="PROSITE" id="PS00061">
    <property type="entry name" value="ADH_SHORT"/>
    <property type="match status" value="1"/>
</dbReference>
<dbReference type="KEGG" id="pcon:B0A89_00165"/>
<proteinExistence type="inferred from homology"/>
<dbReference type="Proteomes" id="UP000193017">
    <property type="component" value="Chromosome"/>
</dbReference>
<dbReference type="AlphaFoldDB" id="A0A1W6CTU7"/>
<keyword evidence="2" id="KW-0560">Oxidoreductase</keyword>
<comment type="similarity">
    <text evidence="1">Belongs to the short-chain dehydrogenases/reductases (SDR) family.</text>
</comment>
<reference evidence="3 4" key="1">
    <citation type="submission" date="2017-03" db="EMBL/GenBank/DDBJ databases">
        <title>Genome sequence of Paracoccus contaminans isolated from a water microcosm.</title>
        <authorList>
            <person name="Aurass P."/>
            <person name="Karste S."/>
            <person name="Trost E."/>
            <person name="Glaeser S.P."/>
            <person name="Kaempfer P."/>
            <person name="Flieger A."/>
        </authorList>
    </citation>
    <scope>NUCLEOTIDE SEQUENCE [LARGE SCALE GENOMIC DNA]</scope>
    <source>
        <strain evidence="4">RKI 16-01929T\LMG 29738T\CCM 8701T\CIP 111112T</strain>
    </source>
</reference>
<dbReference type="FunFam" id="3.40.50.720:FF:000084">
    <property type="entry name" value="Short-chain dehydrogenase reductase"/>
    <property type="match status" value="1"/>
</dbReference>
<dbReference type="PRINTS" id="PR00080">
    <property type="entry name" value="SDRFAMILY"/>
</dbReference>
<sequence length="259" mass="26712">MGLPAGLSLFDLTGRRALVTGSSQGIGLALARGLAGAGAEIVLNGRDAVRLDGAAEALRADGFAARTLPFDVTDHAAARAAVDGFEVSVGPIDILINNAGQQHRAPLEDFPEDAFQRLLQVNVASVFNVAQACARHMIARGRGHVVNICSVQSALARPGIAPYTATKGAVANLTRGMATDWARHGLNCNGIAPGYFDTPLNAALKGDPAFGAWLAKRTPAGRWGRVEELVGAAIFLSSDAASFVNGTVVYVDGGITASL</sequence>
<accession>A0A1W6CTU7</accession>
<dbReference type="NCBIfam" id="NF005711">
    <property type="entry name" value="PRK07523.1"/>
    <property type="match status" value="1"/>
</dbReference>
<dbReference type="InterPro" id="IPR002347">
    <property type="entry name" value="SDR_fam"/>
</dbReference>
<evidence type="ECO:0000313" key="4">
    <source>
        <dbReference type="Proteomes" id="UP000193017"/>
    </source>
</evidence>
<dbReference type="PRINTS" id="PR00081">
    <property type="entry name" value="GDHRDH"/>
</dbReference>
<dbReference type="RefSeq" id="WP_085376417.1">
    <property type="nucleotide sequence ID" value="NZ_CP020612.1"/>
</dbReference>
<dbReference type="PANTHER" id="PTHR43669">
    <property type="entry name" value="5-KETO-D-GLUCONATE 5-REDUCTASE"/>
    <property type="match status" value="1"/>
</dbReference>
<gene>
    <name evidence="3" type="ORF">B0A89_00165</name>
</gene>
<dbReference type="Gene3D" id="3.40.50.720">
    <property type="entry name" value="NAD(P)-binding Rossmann-like Domain"/>
    <property type="match status" value="1"/>
</dbReference>